<proteinExistence type="predicted"/>
<feature type="compositionally biased region" description="Low complexity" evidence="1">
    <location>
        <begin position="173"/>
        <end position="190"/>
    </location>
</feature>
<evidence type="ECO:0000313" key="2">
    <source>
        <dbReference type="EMBL" id="OBX51911.1"/>
    </source>
</evidence>
<sequence length="207" mass="23215">MICFIISLFYYILELIMNFSELSTDTLVVKDVSGLDLDKIERECKELAKSRAKVSAGVAIVPIPFLDVAVDVGMLRKLLPQITERFGLEDKDTALAREKNIKEKVLRVGGLVATRGIVNKTVQGFGGRMIGKQVAKYVPLGGQIVAGTVGYMIFTRIAFDHIERCHKIAKEAQQQQNQQQTQQTQQQSQSKQEDIQQDKQDRTDTTI</sequence>
<comment type="caution">
    <text evidence="2">The sequence shown here is derived from an EMBL/GenBank/DDBJ whole genome shotgun (WGS) entry which is preliminary data.</text>
</comment>
<protein>
    <recommendedName>
        <fullName evidence="4">DUF697 domain-containing protein</fullName>
    </recommendedName>
</protein>
<dbReference type="EMBL" id="LZDN01000003">
    <property type="protein sequence ID" value="OBX51911.1"/>
    <property type="molecule type" value="Genomic_DNA"/>
</dbReference>
<accession>A0A1B8PLN6</accession>
<dbReference type="Proteomes" id="UP000092671">
    <property type="component" value="Unassembled WGS sequence"/>
</dbReference>
<organism evidence="2 3">
    <name type="scientific">Moraxella nonliquefaciens</name>
    <dbReference type="NCBI Taxonomy" id="478"/>
    <lineage>
        <taxon>Bacteria</taxon>
        <taxon>Pseudomonadati</taxon>
        <taxon>Pseudomonadota</taxon>
        <taxon>Gammaproteobacteria</taxon>
        <taxon>Moraxellales</taxon>
        <taxon>Moraxellaceae</taxon>
        <taxon>Moraxella</taxon>
    </lineage>
</organism>
<evidence type="ECO:0008006" key="4">
    <source>
        <dbReference type="Google" id="ProtNLM"/>
    </source>
</evidence>
<feature type="region of interest" description="Disordered" evidence="1">
    <location>
        <begin position="173"/>
        <end position="207"/>
    </location>
</feature>
<dbReference type="AlphaFoldDB" id="A0A1B8PLN6"/>
<evidence type="ECO:0000256" key="1">
    <source>
        <dbReference type="SAM" id="MobiDB-lite"/>
    </source>
</evidence>
<feature type="compositionally biased region" description="Basic and acidic residues" evidence="1">
    <location>
        <begin position="191"/>
        <end position="207"/>
    </location>
</feature>
<name>A0A1B8PLN6_MORNO</name>
<gene>
    <name evidence="2" type="ORF">A9Z60_06525</name>
</gene>
<evidence type="ECO:0000313" key="3">
    <source>
        <dbReference type="Proteomes" id="UP000092671"/>
    </source>
</evidence>
<reference evidence="2 3" key="1">
    <citation type="submission" date="2016-06" db="EMBL/GenBank/DDBJ databases">
        <title>Draft genome of Moraxella nonliquefaciens CCUG 60284.</title>
        <authorList>
            <person name="Salva-Serra F."/>
            <person name="Engstrom-Jakobsson H."/>
            <person name="Thorell K."/>
            <person name="Gonzales-Siles L."/>
            <person name="Karlsson R."/>
            <person name="Boulund F."/>
            <person name="Engstrand L."/>
            <person name="Kristiansson E."/>
            <person name="Moore E."/>
        </authorList>
    </citation>
    <scope>NUCLEOTIDE SEQUENCE [LARGE SCALE GENOMIC DNA]</scope>
    <source>
        <strain evidence="2 3">CCUG 60284</strain>
    </source>
</reference>